<evidence type="ECO:0000256" key="9">
    <source>
        <dbReference type="SAM" id="MobiDB-lite"/>
    </source>
</evidence>
<evidence type="ECO:0000313" key="11">
    <source>
        <dbReference type="Proteomes" id="UP001431429"/>
    </source>
</evidence>
<name>A0ABT0UWR8_9ACTN</name>
<dbReference type="HAMAP" id="MF_01470">
    <property type="entry name" value="Cas1"/>
    <property type="match status" value="1"/>
</dbReference>
<dbReference type="PANTHER" id="PTHR34353">
    <property type="entry name" value="CRISPR-ASSOCIATED ENDONUCLEASE CAS1 1"/>
    <property type="match status" value="1"/>
</dbReference>
<dbReference type="NCBIfam" id="TIGR03638">
    <property type="entry name" value="cas1_ECOLI"/>
    <property type="match status" value="1"/>
</dbReference>
<comment type="cofactor">
    <cofactor evidence="8">
        <name>Mg(2+)</name>
        <dbReference type="ChEBI" id="CHEBI:18420"/>
    </cofactor>
    <cofactor evidence="8">
        <name>Mn(2+)</name>
        <dbReference type="ChEBI" id="CHEBI:29035"/>
    </cofactor>
</comment>
<evidence type="ECO:0000256" key="5">
    <source>
        <dbReference type="ARBA" id="ARBA00022842"/>
    </source>
</evidence>
<comment type="caution">
    <text evidence="10">The sequence shown here is derived from an EMBL/GenBank/DDBJ whole genome shotgun (WGS) entry which is preliminary data.</text>
</comment>
<comment type="function">
    <text evidence="8">CRISPR (clustered regularly interspaced short palindromic repeat), is an adaptive immune system that provides protection against mobile genetic elements (viruses, transposable elements and conjugative plasmids). CRISPR clusters contain spacers, sequences complementary to antecedent mobile elements, and target invading nucleic acids. CRISPR clusters are transcribed and processed into CRISPR RNA (crRNA). Acts as a dsDNA endonuclease. Involved in the integration of spacer DNA into the CRISPR cassette.</text>
</comment>
<evidence type="ECO:0000256" key="2">
    <source>
        <dbReference type="ARBA" id="ARBA00022723"/>
    </source>
</evidence>
<keyword evidence="1 8" id="KW-0540">Nuclease</keyword>
<feature type="binding site" evidence="8">
    <location>
        <position position="145"/>
    </location>
    <ligand>
        <name>Mn(2+)</name>
        <dbReference type="ChEBI" id="CHEBI:29035"/>
    </ligand>
</feature>
<organism evidence="10 11">
    <name type="scientific">Streptomyces albipurpureus</name>
    <dbReference type="NCBI Taxonomy" id="2897419"/>
    <lineage>
        <taxon>Bacteria</taxon>
        <taxon>Bacillati</taxon>
        <taxon>Actinomycetota</taxon>
        <taxon>Actinomycetes</taxon>
        <taxon>Kitasatosporales</taxon>
        <taxon>Streptomycetaceae</taxon>
        <taxon>Streptomyces</taxon>
    </lineage>
</organism>
<dbReference type="InterPro" id="IPR002729">
    <property type="entry name" value="CRISPR-assoc_Cas1"/>
</dbReference>
<evidence type="ECO:0000256" key="7">
    <source>
        <dbReference type="ARBA" id="ARBA00023125"/>
    </source>
</evidence>
<keyword evidence="8" id="KW-0464">Manganese</keyword>
<dbReference type="EC" id="3.1.-.-" evidence="8"/>
<reference evidence="10" key="1">
    <citation type="submission" date="2022-06" db="EMBL/GenBank/DDBJ databases">
        <title>Genome public.</title>
        <authorList>
            <person name="Sun Q."/>
        </authorList>
    </citation>
    <scope>NUCLEOTIDE SEQUENCE</scope>
    <source>
        <strain evidence="10">CWNU-1</strain>
    </source>
</reference>
<dbReference type="Gene3D" id="1.20.120.920">
    <property type="entry name" value="CRISPR-associated endonuclease Cas1, C-terminal domain"/>
    <property type="match status" value="1"/>
</dbReference>
<keyword evidence="5 8" id="KW-0460">Magnesium</keyword>
<dbReference type="RefSeq" id="WP_250923346.1">
    <property type="nucleotide sequence ID" value="NZ_JAMQAW010000055.1"/>
</dbReference>
<dbReference type="Proteomes" id="UP001431429">
    <property type="component" value="Unassembled WGS sequence"/>
</dbReference>
<feature type="binding site" evidence="8">
    <location>
        <position position="226"/>
    </location>
    <ligand>
        <name>Mn(2+)</name>
        <dbReference type="ChEBI" id="CHEBI:29035"/>
    </ligand>
</feature>
<proteinExistence type="inferred from homology"/>
<evidence type="ECO:0000256" key="6">
    <source>
        <dbReference type="ARBA" id="ARBA00023118"/>
    </source>
</evidence>
<dbReference type="Pfam" id="PF01867">
    <property type="entry name" value="Cas_Cas1"/>
    <property type="match status" value="2"/>
</dbReference>
<dbReference type="InterPro" id="IPR050646">
    <property type="entry name" value="Cas1"/>
</dbReference>
<evidence type="ECO:0000313" key="10">
    <source>
        <dbReference type="EMBL" id="MCM2393028.1"/>
    </source>
</evidence>
<dbReference type="PANTHER" id="PTHR34353:SF3">
    <property type="entry name" value="CRISPR-ASSOCIATED ENDONUCLEASE CAS1"/>
    <property type="match status" value="1"/>
</dbReference>
<dbReference type="GO" id="GO:0004519">
    <property type="term" value="F:endonuclease activity"/>
    <property type="evidence" value="ECO:0007669"/>
    <property type="project" value="UniProtKB-KW"/>
</dbReference>
<feature type="binding site" evidence="8">
    <location>
        <position position="213"/>
    </location>
    <ligand>
        <name>Mn(2+)</name>
        <dbReference type="ChEBI" id="CHEBI:29035"/>
    </ligand>
</feature>
<feature type="compositionally biased region" description="Basic and acidic residues" evidence="9">
    <location>
        <begin position="345"/>
        <end position="355"/>
    </location>
</feature>
<feature type="region of interest" description="Disordered" evidence="9">
    <location>
        <begin position="325"/>
        <end position="355"/>
    </location>
</feature>
<evidence type="ECO:0000256" key="1">
    <source>
        <dbReference type="ARBA" id="ARBA00022722"/>
    </source>
</evidence>
<keyword evidence="2 8" id="KW-0479">Metal-binding</keyword>
<evidence type="ECO:0000256" key="4">
    <source>
        <dbReference type="ARBA" id="ARBA00022801"/>
    </source>
</evidence>
<keyword evidence="4 8" id="KW-0378">Hydrolase</keyword>
<dbReference type="Gene3D" id="3.100.10.20">
    <property type="entry name" value="CRISPR-associated endonuclease Cas1, N-terminal domain"/>
    <property type="match status" value="1"/>
</dbReference>
<dbReference type="InterPro" id="IPR019851">
    <property type="entry name" value="CRISPR-assoc_Cas1_ECOLI"/>
</dbReference>
<keyword evidence="7 8" id="KW-0238">DNA-binding</keyword>
<keyword evidence="11" id="KW-1185">Reference proteome</keyword>
<dbReference type="EMBL" id="JAMQAW010000055">
    <property type="protein sequence ID" value="MCM2393028.1"/>
    <property type="molecule type" value="Genomic_DNA"/>
</dbReference>
<dbReference type="InterPro" id="IPR042211">
    <property type="entry name" value="CRISPR-assoc_Cas1_N"/>
</dbReference>
<keyword evidence="6 8" id="KW-0051">Antiviral defense</keyword>
<protein>
    <recommendedName>
        <fullName evidence="8">CRISPR-associated endonuclease Cas1</fullName>
        <ecNumber evidence="8">3.1.-.-</ecNumber>
    </recommendedName>
</protein>
<comment type="similarity">
    <text evidence="8">Belongs to the CRISPR-associated endonuclease Cas1 family.</text>
</comment>
<dbReference type="InterPro" id="IPR033641">
    <property type="entry name" value="Cas1_I-E"/>
</dbReference>
<comment type="subunit">
    <text evidence="8">Homodimer, forms a heterotetramer with a Cas2 homodimer.</text>
</comment>
<evidence type="ECO:0000256" key="3">
    <source>
        <dbReference type="ARBA" id="ARBA00022759"/>
    </source>
</evidence>
<accession>A0ABT0UWR8</accession>
<sequence>MADIWWKADAHDLHRLVDRVSSVYVERSHLDRDENAVVVINKRETVRIPAAMIAVILLGPGTRVTHGAIRLLADSGTAVCWVGEQGVRMYAAGLGPSRSAGLLHRQAWLVTRPRERLGVARAMYGMRFPGEDVSSATMQQLRGREGARFRKLYQEHSRRTGVAWDGRVYKAGDAFAAGDDLNRLLSAANAALYGICHAVIVGLGTSPGLGFVHTGSAISFVLDIADLYKAEYTIPLAFDLMAGGLTDERDARVGLRDQIAETKLLGRIVSDVKGLLSPAGTDFDTPETSELWDERLGSVSAGVNYASEASTFAEAVLGDQHIAVIGPELEEGSPGASGTSEPSGAEDRPGRRRSE</sequence>
<evidence type="ECO:0000256" key="8">
    <source>
        <dbReference type="HAMAP-Rule" id="MF_01470"/>
    </source>
</evidence>
<dbReference type="CDD" id="cd09719">
    <property type="entry name" value="Cas1_I-E"/>
    <property type="match status" value="1"/>
</dbReference>
<keyword evidence="3 8" id="KW-0255">Endonuclease</keyword>
<dbReference type="NCBIfam" id="TIGR00287">
    <property type="entry name" value="cas1"/>
    <property type="match status" value="1"/>
</dbReference>
<dbReference type="InterPro" id="IPR042206">
    <property type="entry name" value="CRISPR-assoc_Cas1_C"/>
</dbReference>
<gene>
    <name evidence="10" type="primary">cas1e</name>
    <name evidence="8" type="synonym">cas1</name>
    <name evidence="10" type="ORF">NBG84_32905</name>
</gene>